<organism evidence="1 2">
    <name type="scientific">Goodea atripinnis</name>
    <dbReference type="NCBI Taxonomy" id="208336"/>
    <lineage>
        <taxon>Eukaryota</taxon>
        <taxon>Metazoa</taxon>
        <taxon>Chordata</taxon>
        <taxon>Craniata</taxon>
        <taxon>Vertebrata</taxon>
        <taxon>Euteleostomi</taxon>
        <taxon>Actinopterygii</taxon>
        <taxon>Neopterygii</taxon>
        <taxon>Teleostei</taxon>
        <taxon>Neoteleostei</taxon>
        <taxon>Acanthomorphata</taxon>
        <taxon>Ovalentaria</taxon>
        <taxon>Atherinomorphae</taxon>
        <taxon>Cyprinodontiformes</taxon>
        <taxon>Goodeidae</taxon>
        <taxon>Goodea</taxon>
    </lineage>
</organism>
<name>A0ABV0MSA2_9TELE</name>
<evidence type="ECO:0000313" key="2">
    <source>
        <dbReference type="Proteomes" id="UP001476798"/>
    </source>
</evidence>
<proteinExistence type="predicted"/>
<protein>
    <recommendedName>
        <fullName evidence="3">Secreted protein</fullName>
    </recommendedName>
</protein>
<dbReference type="Proteomes" id="UP001476798">
    <property type="component" value="Unassembled WGS sequence"/>
</dbReference>
<gene>
    <name evidence="1" type="ORF">GOODEAATRI_008402</name>
</gene>
<dbReference type="EMBL" id="JAHRIO010010443">
    <property type="protein sequence ID" value="MEQ2161308.1"/>
    <property type="molecule type" value="Genomic_DNA"/>
</dbReference>
<evidence type="ECO:0008006" key="3">
    <source>
        <dbReference type="Google" id="ProtNLM"/>
    </source>
</evidence>
<sequence length="108" mass="12064">MFYFFLVFLQECLMQHRPQLSACVTCLLGQQSHSGQFGPSPPIETSVRCAGLVLLSGQTSIRGNRKTEVVSGKRAEVSVTGQFQFQSDLIRFKGQQSHDHFEECLIAL</sequence>
<comment type="caution">
    <text evidence="1">The sequence shown here is derived from an EMBL/GenBank/DDBJ whole genome shotgun (WGS) entry which is preliminary data.</text>
</comment>
<reference evidence="1 2" key="1">
    <citation type="submission" date="2021-06" db="EMBL/GenBank/DDBJ databases">
        <authorList>
            <person name="Palmer J.M."/>
        </authorList>
    </citation>
    <scope>NUCLEOTIDE SEQUENCE [LARGE SCALE GENOMIC DNA]</scope>
    <source>
        <strain evidence="1 2">GA_2019</strain>
        <tissue evidence="1">Muscle</tissue>
    </source>
</reference>
<accession>A0ABV0MSA2</accession>
<keyword evidence="2" id="KW-1185">Reference proteome</keyword>
<evidence type="ECO:0000313" key="1">
    <source>
        <dbReference type="EMBL" id="MEQ2161308.1"/>
    </source>
</evidence>